<evidence type="ECO:0000256" key="3">
    <source>
        <dbReference type="ARBA" id="ARBA00023015"/>
    </source>
</evidence>
<gene>
    <name evidence="8" type="primary">zraR_3</name>
    <name evidence="8" type="ORF">PAND9192_01624</name>
</gene>
<evidence type="ECO:0000313" key="9">
    <source>
        <dbReference type="Proteomes" id="UP000195719"/>
    </source>
</evidence>
<feature type="transmembrane region" description="Helical" evidence="6">
    <location>
        <begin position="6"/>
        <end position="24"/>
    </location>
</feature>
<dbReference type="Gene3D" id="3.40.50.300">
    <property type="entry name" value="P-loop containing nucleotide triphosphate hydrolases"/>
    <property type="match status" value="1"/>
</dbReference>
<dbReference type="SUPFAM" id="SSF52540">
    <property type="entry name" value="P-loop containing nucleoside triphosphate hydrolases"/>
    <property type="match status" value="1"/>
</dbReference>
<keyword evidence="6" id="KW-1133">Transmembrane helix</keyword>
<dbReference type="Pfam" id="PF00158">
    <property type="entry name" value="Sigma54_activat"/>
    <property type="match status" value="1"/>
</dbReference>
<protein>
    <submittedName>
        <fullName evidence="8">Transcriptional regulatory protein ZraR</fullName>
    </submittedName>
</protein>
<dbReference type="InterPro" id="IPR003593">
    <property type="entry name" value="AAA+_ATPase"/>
</dbReference>
<dbReference type="InterPro" id="IPR025944">
    <property type="entry name" value="Sigma_54_int_dom_CS"/>
</dbReference>
<dbReference type="EMBL" id="FYAJ01000002">
    <property type="protein sequence ID" value="SMY34956.1"/>
    <property type="molecule type" value="Genomic_DNA"/>
</dbReference>
<dbReference type="Proteomes" id="UP000195719">
    <property type="component" value="Unassembled WGS sequence"/>
</dbReference>
<dbReference type="FunFam" id="3.40.50.300:FF:000006">
    <property type="entry name" value="DNA-binding transcriptional regulator NtrC"/>
    <property type="match status" value="1"/>
</dbReference>
<dbReference type="Gene3D" id="1.10.10.60">
    <property type="entry name" value="Homeodomain-like"/>
    <property type="match status" value="1"/>
</dbReference>
<dbReference type="InterPro" id="IPR002078">
    <property type="entry name" value="Sigma_54_int"/>
</dbReference>
<dbReference type="InterPro" id="IPR025943">
    <property type="entry name" value="Sigma_54_int_dom_ATP-bd_2"/>
</dbReference>
<keyword evidence="4" id="KW-0238">DNA-binding</keyword>
<evidence type="ECO:0000256" key="4">
    <source>
        <dbReference type="ARBA" id="ARBA00023125"/>
    </source>
</evidence>
<evidence type="ECO:0000256" key="2">
    <source>
        <dbReference type="ARBA" id="ARBA00022840"/>
    </source>
</evidence>
<keyword evidence="6" id="KW-0812">Transmembrane</keyword>
<keyword evidence="5" id="KW-0804">Transcription</keyword>
<evidence type="ECO:0000313" key="8">
    <source>
        <dbReference type="EMBL" id="SMY34956.1"/>
    </source>
</evidence>
<keyword evidence="3" id="KW-0805">Transcription regulation</keyword>
<dbReference type="GO" id="GO:0006355">
    <property type="term" value="P:regulation of DNA-templated transcription"/>
    <property type="evidence" value="ECO:0007669"/>
    <property type="project" value="InterPro"/>
</dbReference>
<keyword evidence="9" id="KW-1185">Reference proteome</keyword>
<dbReference type="InterPro" id="IPR058031">
    <property type="entry name" value="AAA_lid_NorR"/>
</dbReference>
<dbReference type="GO" id="GO:0003677">
    <property type="term" value="F:DNA binding"/>
    <property type="evidence" value="ECO:0007669"/>
    <property type="project" value="UniProtKB-KW"/>
</dbReference>
<name>A0A1Y6MEI8_9GAMM</name>
<dbReference type="CDD" id="cd00009">
    <property type="entry name" value="AAA"/>
    <property type="match status" value="1"/>
</dbReference>
<keyword evidence="2" id="KW-0067">ATP-binding</keyword>
<keyword evidence="6" id="KW-0472">Membrane</keyword>
<accession>A0A1Y6MEI8</accession>
<keyword evidence="1" id="KW-0547">Nucleotide-binding</keyword>
<dbReference type="GO" id="GO:0005524">
    <property type="term" value="F:ATP binding"/>
    <property type="evidence" value="ECO:0007669"/>
    <property type="project" value="UniProtKB-KW"/>
</dbReference>
<dbReference type="PROSITE" id="PS00688">
    <property type="entry name" value="SIGMA54_INTERACT_3"/>
    <property type="match status" value="1"/>
</dbReference>
<dbReference type="InterPro" id="IPR027417">
    <property type="entry name" value="P-loop_NTPase"/>
</dbReference>
<dbReference type="InterPro" id="IPR009057">
    <property type="entry name" value="Homeodomain-like_sf"/>
</dbReference>
<dbReference type="PROSITE" id="PS00676">
    <property type="entry name" value="SIGMA54_INTERACT_2"/>
    <property type="match status" value="1"/>
</dbReference>
<evidence type="ECO:0000256" key="5">
    <source>
        <dbReference type="ARBA" id="ARBA00023163"/>
    </source>
</evidence>
<evidence type="ECO:0000259" key="7">
    <source>
        <dbReference type="PROSITE" id="PS50045"/>
    </source>
</evidence>
<dbReference type="SMART" id="SM00382">
    <property type="entry name" value="AAA"/>
    <property type="match status" value="1"/>
</dbReference>
<sequence>MMVIIGSSVILHYIKNLIIFIILFKLPKEYKMKVLLSWLGRTDLDQMKLDKPASIATLALRGPMLDSIVILASTWDDEWFDYKDWLKRKLACAGRSKTSVEIKRVRLTSPIDYLSITKVMQKQLSGASSDATQVYINLTSGTPAMTVVSVLLGKGNAKCQFVQTSPQGEINNVDIPVDFASEYAKSSSTAISQLVSKHPKNEGAFSSITAKSAVMQETVKKAQRLAYSDLPALLLGESGTGKEVLAKSIHQASLRQQKPFKAVNCGALPENLVDSILFGHRKGAFTGAVRDHEGLFEQANGGTLFLDEVGELPLVVQVKLLRALQQQEITRVGDTATRTVDVRIIAATHRDLFRMVSDETFREDLFYRLAVGVITLPPLRQRPEDIPDIITTFMADINQQMETHPLFESKNISDAAINFTISHCWPGNIRELWNTLNRATLWSENKVLSRTDIEAATLSLGNIPSVEDKFRIPGDLQQYIDNIKKDAIISAMDFACGNKSKAAKSLGLKNHQTLNNWLKTYDLDA</sequence>
<reference evidence="9" key="1">
    <citation type="submission" date="2017-06" db="EMBL/GenBank/DDBJ databases">
        <authorList>
            <person name="Rodrigo-Torres L."/>
            <person name="Arahal R.D."/>
            <person name="Lucena T."/>
        </authorList>
    </citation>
    <scope>NUCLEOTIDE SEQUENCE [LARGE SCALE GENOMIC DNA]</scope>
    <source>
        <strain evidence="9">CECT 9192</strain>
    </source>
</reference>
<dbReference type="Gene3D" id="1.10.8.60">
    <property type="match status" value="1"/>
</dbReference>
<feature type="domain" description="Sigma-54 factor interaction" evidence="7">
    <location>
        <begin position="208"/>
        <end position="441"/>
    </location>
</feature>
<dbReference type="Pfam" id="PF25601">
    <property type="entry name" value="AAA_lid_14"/>
    <property type="match status" value="1"/>
</dbReference>
<evidence type="ECO:0000256" key="6">
    <source>
        <dbReference type="SAM" id="Phobius"/>
    </source>
</evidence>
<proteinExistence type="predicted"/>
<dbReference type="PANTHER" id="PTHR32071">
    <property type="entry name" value="TRANSCRIPTIONAL REGULATORY PROTEIN"/>
    <property type="match status" value="1"/>
</dbReference>
<evidence type="ECO:0000256" key="1">
    <source>
        <dbReference type="ARBA" id="ARBA00022741"/>
    </source>
</evidence>
<dbReference type="AlphaFoldDB" id="A0A1Y6MEI8"/>
<dbReference type="SUPFAM" id="SSF46689">
    <property type="entry name" value="Homeodomain-like"/>
    <property type="match status" value="1"/>
</dbReference>
<organism evidence="8 9">
    <name type="scientific">Photobacterium andalusiense</name>
    <dbReference type="NCBI Taxonomy" id="2204296"/>
    <lineage>
        <taxon>Bacteria</taxon>
        <taxon>Pseudomonadati</taxon>
        <taxon>Pseudomonadota</taxon>
        <taxon>Gammaproteobacteria</taxon>
        <taxon>Vibrionales</taxon>
        <taxon>Vibrionaceae</taxon>
        <taxon>Photobacterium</taxon>
    </lineage>
</organism>
<dbReference type="PROSITE" id="PS50045">
    <property type="entry name" value="SIGMA54_INTERACT_4"/>
    <property type="match status" value="1"/>
</dbReference>